<reference evidence="2 3" key="1">
    <citation type="submission" date="2022-01" db="EMBL/GenBank/DDBJ databases">
        <title>A chromosomal length assembly of Cordylochernes scorpioides.</title>
        <authorList>
            <person name="Zeh D."/>
            <person name="Zeh J."/>
        </authorList>
    </citation>
    <scope>NUCLEOTIDE SEQUENCE [LARGE SCALE GENOMIC DNA]</scope>
    <source>
        <strain evidence="2">IN4F17</strain>
        <tissue evidence="2">Whole Body</tissue>
    </source>
</reference>
<dbReference type="PANTHER" id="PTHR47705">
    <property type="entry name" value="AGAP000321-PA"/>
    <property type="match status" value="1"/>
</dbReference>
<sequence length="574" mass="64523">MTPCKRAQGHTTIRMDRVSAGQLDRGSVMHMAGGDHTGLVINKESPCLKEDTPPELSLEFKVFLTNSANNQHTQESRQLRFWFKPNLPDSEQMRCTQNFFKDLVTPSEFPRDYVGFIKKIMKLMQQRYPSIKRVEVELQQLGEDPPTRPNSSLDDSGYCSKSTVSQSKVLEVIESAYPSSISIPDIARAWQCTEEEVRHYIVELLAKGLVRCMDNGTYLRVTQNDTDQCVAEVKMVKQMPKVTRSQQPTIAIITAHFWEKVAVDAMIDNKDTYVKYKTEGESNVYTLGNIGNHRVVSTKLPASGHFRSATIAAGSTTTRLLGTFQKVEYVFLVGVGGGVPHYTDASKHVRLGDVVISAPPVGINDNYIYMYCERIKGSPEGNGPSTSPERYNIKTWSPPNFEIQHVAHQLWIHGCHYPEERPWEAYIENALRTLQSQEADFTRPPSHTDKLFMALGGKDLIEVNHPQPPTGNDPRSYNMPVLHFGAVGCGRTLLRDDARRMEFAAQHGIVAFDTEFDAVVESIYGNRKDNYVFIRGIADYKDGSKKKDWQPHAALCAAGVMKAIIMTLDPIDDD</sequence>
<evidence type="ECO:0000259" key="1">
    <source>
        <dbReference type="Pfam" id="PF22979"/>
    </source>
</evidence>
<dbReference type="InterPro" id="IPR055121">
    <property type="entry name" value="HTH_69"/>
</dbReference>
<accession>A0ABY6KMT9</accession>
<organism evidence="2 3">
    <name type="scientific">Cordylochernes scorpioides</name>
    <dbReference type="NCBI Taxonomy" id="51811"/>
    <lineage>
        <taxon>Eukaryota</taxon>
        <taxon>Metazoa</taxon>
        <taxon>Ecdysozoa</taxon>
        <taxon>Arthropoda</taxon>
        <taxon>Chelicerata</taxon>
        <taxon>Arachnida</taxon>
        <taxon>Pseudoscorpiones</taxon>
        <taxon>Cheliferoidea</taxon>
        <taxon>Chernetidae</taxon>
        <taxon>Cordylochernes</taxon>
    </lineage>
</organism>
<feature type="domain" description="Winged helix-turn-helix" evidence="1">
    <location>
        <begin position="161"/>
        <end position="221"/>
    </location>
</feature>
<dbReference type="EMBL" id="CP092868">
    <property type="protein sequence ID" value="UYV69511.1"/>
    <property type="molecule type" value="Genomic_DNA"/>
</dbReference>
<dbReference type="InterPro" id="IPR035994">
    <property type="entry name" value="Nucleoside_phosphorylase_sf"/>
</dbReference>
<dbReference type="Gene3D" id="3.40.50.1580">
    <property type="entry name" value="Nucleoside phosphorylase domain"/>
    <property type="match status" value="1"/>
</dbReference>
<proteinExistence type="predicted"/>
<evidence type="ECO:0000313" key="3">
    <source>
        <dbReference type="Proteomes" id="UP001235939"/>
    </source>
</evidence>
<dbReference type="Proteomes" id="UP001235939">
    <property type="component" value="Chromosome 06"/>
</dbReference>
<dbReference type="SUPFAM" id="SSF53167">
    <property type="entry name" value="Purine and uridine phosphorylases"/>
    <property type="match status" value="1"/>
</dbReference>
<keyword evidence="3" id="KW-1185">Reference proteome</keyword>
<protein>
    <recommendedName>
        <fullName evidence="1">Winged helix-turn-helix domain-containing protein</fullName>
    </recommendedName>
</protein>
<name>A0ABY6KMT9_9ARAC</name>
<evidence type="ECO:0000313" key="2">
    <source>
        <dbReference type="EMBL" id="UYV69511.1"/>
    </source>
</evidence>
<dbReference type="PANTHER" id="PTHR47705:SF1">
    <property type="entry name" value="PNP_UDP_1 DOMAIN-CONTAINING PROTEIN"/>
    <property type="match status" value="1"/>
</dbReference>
<gene>
    <name evidence="2" type="ORF">LAZ67_6003861</name>
</gene>
<dbReference type="Pfam" id="PF22979">
    <property type="entry name" value="HTH_69"/>
    <property type="match status" value="1"/>
</dbReference>